<reference evidence="2" key="1">
    <citation type="submission" date="2021-02" db="EMBL/GenBank/DDBJ databases">
        <title>First Annotated Genome of the Yellow-green Alga Tribonema minus.</title>
        <authorList>
            <person name="Mahan K.M."/>
        </authorList>
    </citation>
    <scope>NUCLEOTIDE SEQUENCE</scope>
    <source>
        <strain evidence="2">UTEX B ZZ1240</strain>
    </source>
</reference>
<protein>
    <submittedName>
        <fullName evidence="2">Uncharacterized protein</fullName>
    </submittedName>
</protein>
<dbReference type="Proteomes" id="UP000664859">
    <property type="component" value="Unassembled WGS sequence"/>
</dbReference>
<sequence length="72" mass="7895">MHWTNAAGETALLRAAAGRSSLGIIRVLLREGSDPFAVDRNQHGAYKTLLQWICAHGGCRAMVKSEAENRFL</sequence>
<proteinExistence type="predicted"/>
<organism evidence="2 3">
    <name type="scientific">Tribonema minus</name>
    <dbReference type="NCBI Taxonomy" id="303371"/>
    <lineage>
        <taxon>Eukaryota</taxon>
        <taxon>Sar</taxon>
        <taxon>Stramenopiles</taxon>
        <taxon>Ochrophyta</taxon>
        <taxon>PX clade</taxon>
        <taxon>Xanthophyceae</taxon>
        <taxon>Tribonematales</taxon>
        <taxon>Tribonemataceae</taxon>
        <taxon>Tribonema</taxon>
    </lineage>
</organism>
<dbReference type="InterPro" id="IPR002110">
    <property type="entry name" value="Ankyrin_rpt"/>
</dbReference>
<evidence type="ECO:0000313" key="2">
    <source>
        <dbReference type="EMBL" id="KAG5188124.1"/>
    </source>
</evidence>
<evidence type="ECO:0000313" key="3">
    <source>
        <dbReference type="Proteomes" id="UP000664859"/>
    </source>
</evidence>
<evidence type="ECO:0000256" key="1">
    <source>
        <dbReference type="PROSITE-ProRule" id="PRU00023"/>
    </source>
</evidence>
<comment type="caution">
    <text evidence="2">The sequence shown here is derived from an EMBL/GenBank/DDBJ whole genome shotgun (WGS) entry which is preliminary data.</text>
</comment>
<keyword evidence="1" id="KW-0040">ANK repeat</keyword>
<dbReference type="Pfam" id="PF00023">
    <property type="entry name" value="Ank"/>
    <property type="match status" value="1"/>
</dbReference>
<dbReference type="InterPro" id="IPR036770">
    <property type="entry name" value="Ankyrin_rpt-contain_sf"/>
</dbReference>
<feature type="repeat" description="ANK" evidence="1">
    <location>
        <begin position="7"/>
        <end position="40"/>
    </location>
</feature>
<keyword evidence="3" id="KW-1185">Reference proteome</keyword>
<accession>A0A836CJV1</accession>
<dbReference type="EMBL" id="JAFCMP010000077">
    <property type="protein sequence ID" value="KAG5188124.1"/>
    <property type="molecule type" value="Genomic_DNA"/>
</dbReference>
<dbReference type="AlphaFoldDB" id="A0A836CJV1"/>
<dbReference type="PROSITE" id="PS50088">
    <property type="entry name" value="ANK_REPEAT"/>
    <property type="match status" value="1"/>
</dbReference>
<name>A0A836CJV1_9STRA</name>
<gene>
    <name evidence="2" type="ORF">JKP88DRAFT_287744</name>
</gene>
<dbReference type="Gene3D" id="1.25.40.20">
    <property type="entry name" value="Ankyrin repeat-containing domain"/>
    <property type="match status" value="1"/>
</dbReference>